<name>A0A9P6GY23_9MICR</name>
<dbReference type="AlphaFoldDB" id="A0A9P6GY23"/>
<evidence type="ECO:0000259" key="7">
    <source>
        <dbReference type="PROSITE" id="PS50157"/>
    </source>
</evidence>
<feature type="compositionally biased region" description="Basic residues" evidence="6">
    <location>
        <begin position="140"/>
        <end position="151"/>
    </location>
</feature>
<feature type="domain" description="C2H2-type" evidence="7">
    <location>
        <begin position="223"/>
        <end position="252"/>
    </location>
</feature>
<feature type="compositionally biased region" description="Polar residues" evidence="6">
    <location>
        <begin position="160"/>
        <end position="170"/>
    </location>
</feature>
<dbReference type="PANTHER" id="PTHR14003">
    <property type="entry name" value="TRANSCRIPTIONAL REPRESSOR PROTEIN YY"/>
    <property type="match status" value="1"/>
</dbReference>
<keyword evidence="4" id="KW-0862">Zinc</keyword>
<accession>A0A9P6GY23</accession>
<dbReference type="PROSITE" id="PS00028">
    <property type="entry name" value="ZINC_FINGER_C2H2_1"/>
    <property type="match status" value="2"/>
</dbReference>
<keyword evidence="1" id="KW-0479">Metal-binding</keyword>
<feature type="region of interest" description="Disordered" evidence="6">
    <location>
        <begin position="123"/>
        <end position="195"/>
    </location>
</feature>
<evidence type="ECO:0000313" key="8">
    <source>
        <dbReference type="EMBL" id="KAF9762563.1"/>
    </source>
</evidence>
<protein>
    <submittedName>
        <fullName evidence="8">Zinc finger C2H2 protein</fullName>
    </submittedName>
</protein>
<organism evidence="8 9">
    <name type="scientific">Nosema granulosis</name>
    <dbReference type="NCBI Taxonomy" id="83296"/>
    <lineage>
        <taxon>Eukaryota</taxon>
        <taxon>Fungi</taxon>
        <taxon>Fungi incertae sedis</taxon>
        <taxon>Microsporidia</taxon>
        <taxon>Nosematidae</taxon>
        <taxon>Nosema</taxon>
    </lineage>
</organism>
<dbReference type="GO" id="GO:0000978">
    <property type="term" value="F:RNA polymerase II cis-regulatory region sequence-specific DNA binding"/>
    <property type="evidence" value="ECO:0007669"/>
    <property type="project" value="TreeGrafter"/>
</dbReference>
<dbReference type="EMBL" id="SBJO01000155">
    <property type="protein sequence ID" value="KAF9762563.1"/>
    <property type="molecule type" value="Genomic_DNA"/>
</dbReference>
<dbReference type="InterPro" id="IPR013087">
    <property type="entry name" value="Znf_C2H2_type"/>
</dbReference>
<keyword evidence="9" id="KW-1185">Reference proteome</keyword>
<dbReference type="OrthoDB" id="6365676at2759"/>
<evidence type="ECO:0000256" key="4">
    <source>
        <dbReference type="ARBA" id="ARBA00022833"/>
    </source>
</evidence>
<dbReference type="GO" id="GO:0005667">
    <property type="term" value="C:transcription regulator complex"/>
    <property type="evidence" value="ECO:0007669"/>
    <property type="project" value="TreeGrafter"/>
</dbReference>
<gene>
    <name evidence="8" type="ORF">NGRA_1925</name>
</gene>
<dbReference type="PANTHER" id="PTHR14003:SF19">
    <property type="entry name" value="YY2 TRANSCRIPTION FACTOR"/>
    <property type="match status" value="1"/>
</dbReference>
<feature type="compositionally biased region" description="Basic residues" evidence="6">
    <location>
        <begin position="173"/>
        <end position="182"/>
    </location>
</feature>
<dbReference type="PROSITE" id="PS50157">
    <property type="entry name" value="ZINC_FINGER_C2H2_2"/>
    <property type="match status" value="2"/>
</dbReference>
<evidence type="ECO:0000256" key="6">
    <source>
        <dbReference type="SAM" id="MobiDB-lite"/>
    </source>
</evidence>
<evidence type="ECO:0000256" key="2">
    <source>
        <dbReference type="ARBA" id="ARBA00022737"/>
    </source>
</evidence>
<dbReference type="GO" id="GO:0000785">
    <property type="term" value="C:chromatin"/>
    <property type="evidence" value="ECO:0007669"/>
    <property type="project" value="TreeGrafter"/>
</dbReference>
<feature type="region of interest" description="Disordered" evidence="6">
    <location>
        <begin position="1"/>
        <end position="29"/>
    </location>
</feature>
<feature type="compositionally biased region" description="Basic and acidic residues" evidence="6">
    <location>
        <begin position="123"/>
        <end position="138"/>
    </location>
</feature>
<evidence type="ECO:0000256" key="1">
    <source>
        <dbReference type="ARBA" id="ARBA00022723"/>
    </source>
</evidence>
<evidence type="ECO:0000256" key="5">
    <source>
        <dbReference type="PROSITE-ProRule" id="PRU00042"/>
    </source>
</evidence>
<dbReference type="GO" id="GO:0000981">
    <property type="term" value="F:DNA-binding transcription factor activity, RNA polymerase II-specific"/>
    <property type="evidence" value="ECO:0007669"/>
    <property type="project" value="TreeGrafter"/>
</dbReference>
<dbReference type="InterPro" id="IPR036236">
    <property type="entry name" value="Znf_C2H2_sf"/>
</dbReference>
<proteinExistence type="predicted"/>
<evidence type="ECO:0000256" key="3">
    <source>
        <dbReference type="ARBA" id="ARBA00022771"/>
    </source>
</evidence>
<sequence length="284" mass="33685">MLLEGDSQDYDTIYSETEDYSSDSEKNSLVDMCENKYNIDRLEQKRKASMQPRSPSQNSLYSLYGMYTNNSNTSIPNIRNFHTQSRLYENNSHKNLLEYLKEEARQESEKINSKIYERKSFSPVHEHQNEETVEEIVKKPNVKRGRKPKRKVAIEDIDASSAQNEEQLSTPEHKKRTYRKRKQLEYVQNDNNSEVSDHTHIESFADFADSMFSHHTRDKVKFFVCPEPGCYTELPSLSRIKRHYLVHTNLKPFKCLNPNCEKRFSRKDNMIQHFRTHCNTKRKT</sequence>
<reference evidence="8 9" key="1">
    <citation type="journal article" date="2020" name="Genome Biol. Evol.">
        <title>Comparative genomics of strictly vertically transmitted, feminizing microsporidia endosymbionts of amphipod crustaceans.</title>
        <authorList>
            <person name="Cormier A."/>
            <person name="Chebbi M.A."/>
            <person name="Giraud I."/>
            <person name="Wattier R."/>
            <person name="Teixeira M."/>
            <person name="Gilbert C."/>
            <person name="Rigaud T."/>
            <person name="Cordaux R."/>
        </authorList>
    </citation>
    <scope>NUCLEOTIDE SEQUENCE [LARGE SCALE GENOMIC DNA]</scope>
    <source>
        <strain evidence="8 9">Ou3-Ou53</strain>
    </source>
</reference>
<evidence type="ECO:0000313" key="9">
    <source>
        <dbReference type="Proteomes" id="UP000740883"/>
    </source>
</evidence>
<dbReference type="Proteomes" id="UP000740883">
    <property type="component" value="Unassembled WGS sequence"/>
</dbReference>
<dbReference type="GO" id="GO:0008270">
    <property type="term" value="F:zinc ion binding"/>
    <property type="evidence" value="ECO:0007669"/>
    <property type="project" value="UniProtKB-KW"/>
</dbReference>
<dbReference type="Gene3D" id="3.30.160.60">
    <property type="entry name" value="Classic Zinc Finger"/>
    <property type="match status" value="1"/>
</dbReference>
<dbReference type="SMART" id="SM00355">
    <property type="entry name" value="ZnF_C2H2"/>
    <property type="match status" value="2"/>
</dbReference>
<comment type="caution">
    <text evidence="8">The sequence shown here is derived from an EMBL/GenBank/DDBJ whole genome shotgun (WGS) entry which is preliminary data.</text>
</comment>
<feature type="domain" description="C2H2-type" evidence="7">
    <location>
        <begin position="253"/>
        <end position="282"/>
    </location>
</feature>
<dbReference type="SUPFAM" id="SSF57667">
    <property type="entry name" value="beta-beta-alpha zinc fingers"/>
    <property type="match status" value="1"/>
</dbReference>
<keyword evidence="3 5" id="KW-0863">Zinc-finger</keyword>
<dbReference type="GO" id="GO:0031519">
    <property type="term" value="C:PcG protein complex"/>
    <property type="evidence" value="ECO:0007669"/>
    <property type="project" value="TreeGrafter"/>
</dbReference>
<keyword evidence="2" id="KW-0677">Repeat</keyword>